<keyword evidence="3" id="KW-1185">Reference proteome</keyword>
<organism evidence="2 3">
    <name type="scientific">Trifolium medium</name>
    <dbReference type="NCBI Taxonomy" id="97028"/>
    <lineage>
        <taxon>Eukaryota</taxon>
        <taxon>Viridiplantae</taxon>
        <taxon>Streptophyta</taxon>
        <taxon>Embryophyta</taxon>
        <taxon>Tracheophyta</taxon>
        <taxon>Spermatophyta</taxon>
        <taxon>Magnoliopsida</taxon>
        <taxon>eudicotyledons</taxon>
        <taxon>Gunneridae</taxon>
        <taxon>Pentapetalae</taxon>
        <taxon>rosids</taxon>
        <taxon>fabids</taxon>
        <taxon>Fabales</taxon>
        <taxon>Fabaceae</taxon>
        <taxon>Papilionoideae</taxon>
        <taxon>50 kb inversion clade</taxon>
        <taxon>NPAAA clade</taxon>
        <taxon>Hologalegina</taxon>
        <taxon>IRL clade</taxon>
        <taxon>Trifolieae</taxon>
        <taxon>Trifolium</taxon>
    </lineage>
</organism>
<reference evidence="2 3" key="1">
    <citation type="journal article" date="2018" name="Front. Plant Sci.">
        <title>Red Clover (Trifolium pratense) and Zigzag Clover (T. medium) - A Picture of Genomic Similarities and Differences.</title>
        <authorList>
            <person name="Dluhosova J."/>
            <person name="Istvanek J."/>
            <person name="Nedelnik J."/>
            <person name="Repkova J."/>
        </authorList>
    </citation>
    <scope>NUCLEOTIDE SEQUENCE [LARGE SCALE GENOMIC DNA]</scope>
    <source>
        <strain evidence="3">cv. 10/8</strain>
        <tissue evidence="2">Leaf</tissue>
    </source>
</reference>
<comment type="caution">
    <text evidence="2">The sequence shown here is derived from an EMBL/GenBank/DDBJ whole genome shotgun (WGS) entry which is preliminary data.</text>
</comment>
<keyword evidence="1" id="KW-1133">Transmembrane helix</keyword>
<sequence>MKAPSQRWGYIRIMSGTILGGILGFYVMHR</sequence>
<evidence type="ECO:0000313" key="2">
    <source>
        <dbReference type="EMBL" id="MCI67027.1"/>
    </source>
</evidence>
<dbReference type="Proteomes" id="UP000265520">
    <property type="component" value="Unassembled WGS sequence"/>
</dbReference>
<evidence type="ECO:0000313" key="3">
    <source>
        <dbReference type="Proteomes" id="UP000265520"/>
    </source>
</evidence>
<name>A0A392U2P8_9FABA</name>
<dbReference type="EMBL" id="LXQA010707156">
    <property type="protein sequence ID" value="MCI67027.1"/>
    <property type="molecule type" value="Genomic_DNA"/>
</dbReference>
<feature type="transmembrane region" description="Helical" evidence="1">
    <location>
        <begin position="9"/>
        <end position="28"/>
    </location>
</feature>
<keyword evidence="1" id="KW-0812">Transmembrane</keyword>
<protein>
    <submittedName>
        <fullName evidence="2">Uncharacterized protein</fullName>
    </submittedName>
</protein>
<dbReference type="AlphaFoldDB" id="A0A392U2P8"/>
<proteinExistence type="predicted"/>
<feature type="non-terminal residue" evidence="2">
    <location>
        <position position="30"/>
    </location>
</feature>
<accession>A0A392U2P8</accession>
<keyword evidence="1" id="KW-0472">Membrane</keyword>
<evidence type="ECO:0000256" key="1">
    <source>
        <dbReference type="SAM" id="Phobius"/>
    </source>
</evidence>